<dbReference type="InParanoid" id="F2TVI1"/>
<dbReference type="InterPro" id="IPR026088">
    <property type="entry name" value="Niban-like"/>
</dbReference>
<dbReference type="PANTHER" id="PTHR14392">
    <property type="entry name" value="NIBAN FAMILY MEMBER"/>
    <property type="match status" value="1"/>
</dbReference>
<dbReference type="GeneID" id="16067451"/>
<feature type="compositionally biased region" description="Low complexity" evidence="1">
    <location>
        <begin position="87"/>
        <end position="115"/>
    </location>
</feature>
<organism evidence="4">
    <name type="scientific">Salpingoeca rosetta (strain ATCC 50818 / BSB-021)</name>
    <dbReference type="NCBI Taxonomy" id="946362"/>
    <lineage>
        <taxon>Eukaryota</taxon>
        <taxon>Choanoflagellata</taxon>
        <taxon>Craspedida</taxon>
        <taxon>Salpingoecidae</taxon>
        <taxon>Salpingoeca</taxon>
    </lineage>
</organism>
<evidence type="ECO:0000313" key="3">
    <source>
        <dbReference type="EMBL" id="EGD72077.1"/>
    </source>
</evidence>
<dbReference type="InterPro" id="IPR011993">
    <property type="entry name" value="PH-like_dom_sf"/>
</dbReference>
<feature type="region of interest" description="Disordered" evidence="1">
    <location>
        <begin position="85"/>
        <end position="175"/>
    </location>
</feature>
<gene>
    <name evidence="3" type="ORF">PTSG_00094</name>
</gene>
<dbReference type="Proteomes" id="UP000007799">
    <property type="component" value="Unassembled WGS sequence"/>
</dbReference>
<feature type="compositionally biased region" description="Low complexity" evidence="1">
    <location>
        <begin position="144"/>
        <end position="153"/>
    </location>
</feature>
<dbReference type="KEGG" id="sre:PTSG_00094"/>
<evidence type="ECO:0000256" key="1">
    <source>
        <dbReference type="SAM" id="MobiDB-lite"/>
    </source>
</evidence>
<dbReference type="InterPro" id="IPR001849">
    <property type="entry name" value="PH_domain"/>
</dbReference>
<dbReference type="EMBL" id="GL832955">
    <property type="protein sequence ID" value="EGD72077.1"/>
    <property type="molecule type" value="Genomic_DNA"/>
</dbReference>
<evidence type="ECO:0000313" key="4">
    <source>
        <dbReference type="Proteomes" id="UP000007799"/>
    </source>
</evidence>
<feature type="domain" description="PH" evidence="2">
    <location>
        <begin position="263"/>
        <end position="386"/>
    </location>
</feature>
<dbReference type="FunCoup" id="F2TVI1">
    <property type="interactions" value="194"/>
</dbReference>
<proteinExistence type="predicted"/>
<dbReference type="RefSeq" id="XP_004998649.1">
    <property type="nucleotide sequence ID" value="XM_004998592.1"/>
</dbReference>
<dbReference type="Gene3D" id="2.30.29.30">
    <property type="entry name" value="Pleckstrin-homology domain (PH domain)/Phosphotyrosine-binding domain (PTB)"/>
    <property type="match status" value="1"/>
</dbReference>
<dbReference type="PROSITE" id="PS50003">
    <property type="entry name" value="PH_DOMAIN"/>
    <property type="match status" value="1"/>
</dbReference>
<reference evidence="3" key="1">
    <citation type="submission" date="2009-08" db="EMBL/GenBank/DDBJ databases">
        <title>Annotation of Salpingoeca rosetta.</title>
        <authorList>
            <consortium name="The Broad Institute Genome Sequencing Platform"/>
            <person name="Russ C."/>
            <person name="Cuomo C."/>
            <person name="Burger G."/>
            <person name="Gray M.W."/>
            <person name="Holland P.W.H."/>
            <person name="King N."/>
            <person name="Lang F.B.F."/>
            <person name="Roger A.J."/>
            <person name="Ruiz-Trillo I."/>
            <person name="Young S.K."/>
            <person name="Zeng Q."/>
            <person name="Gargeya S."/>
            <person name="Alvarado L."/>
            <person name="Berlin A."/>
            <person name="Chapman S.B."/>
            <person name="Chen Z."/>
            <person name="Freedman E."/>
            <person name="Gellesch M."/>
            <person name="Goldberg J."/>
            <person name="Griggs A."/>
            <person name="Gujja S."/>
            <person name="Heilman E."/>
            <person name="Heiman D."/>
            <person name="Howarth C."/>
            <person name="Mehta T."/>
            <person name="Neiman D."/>
            <person name="Pearson M."/>
            <person name="Roberts A."/>
            <person name="Saif S."/>
            <person name="Shea T."/>
            <person name="Shenoy N."/>
            <person name="Sisk P."/>
            <person name="Stolte C."/>
            <person name="Sykes S."/>
            <person name="White J."/>
            <person name="Yandava C."/>
            <person name="Haas B."/>
            <person name="Nusbaum C."/>
            <person name="Birren B."/>
        </authorList>
    </citation>
    <scope>NUCLEOTIDE SEQUENCE [LARGE SCALE GENOMIC DNA]</scope>
    <source>
        <strain evidence="3">ATCC 50818</strain>
    </source>
</reference>
<evidence type="ECO:0000259" key="2">
    <source>
        <dbReference type="PROSITE" id="PS50003"/>
    </source>
</evidence>
<feature type="compositionally biased region" description="Acidic residues" evidence="1">
    <location>
        <begin position="131"/>
        <end position="143"/>
    </location>
</feature>
<keyword evidence="4" id="KW-1185">Reference proteome</keyword>
<protein>
    <recommendedName>
        <fullName evidence="2">PH domain-containing protein</fullName>
    </recommendedName>
</protein>
<dbReference type="Pfam" id="PF00169">
    <property type="entry name" value="PH"/>
    <property type="match status" value="1"/>
</dbReference>
<accession>F2TVI1</accession>
<dbReference type="AlphaFoldDB" id="F2TVI1"/>
<dbReference type="SUPFAM" id="SSF50729">
    <property type="entry name" value="PH domain-like"/>
    <property type="match status" value="1"/>
</dbReference>
<name>F2TVI1_SALR5</name>
<dbReference type="OrthoDB" id="9010513at2759"/>
<sequence>MSSATTPEACQHVATLNPQQLQDWLQQQGMDEQAKHLKSLSGAIIVNKVTSNPAWLVKTQGMPVPVAESFVAALGLDTAPLNKLSKKAASSSSSSSSSKKSSRSSMLSLSSVASAVRQSVTGQDSDSGGSSEDDDDDDDEDASSSDGSSSGSDSEGKKKTKSKKKKESATSAALKSGLKKSVPFSKYGIAVYEDITERIDRVRDSIKKSLNKFTKDFLILYRSALVNELLRQSAADNAALEGAPTDKVQRQLEQVPASALSKRPLHMETLVKRGNVRHSWKERLFVVRPDHVIAYYASADNYAAGAKPKGTINLCGYDIVRDPNKRKIEVREQHARLFGGDPPDDYTKYEPLTIECYHRVKRRWLIKCKDEEQFERWLDILTTCSRFVSTRSLRDPVECAAFDNASRNLANRLNEFRIYGSEIDILTDTLANYYWRTKIGDGLFSKLPGGPGIKAKAAARGFNSVYALTKSVVTSTWRSNISSIDHANKNLKSTFHTELGTARSVKKELVAKASKITEPKVGEMRTTVIVPLANAVAAYLLPKTQGALRSSEVILDTETAAYCKQIAGGADASACTLVNVTRDLNKTAPLMRAFKDMEAGLSDTGMASQVPADTREVAGNVLEVIRALQLSDMVLNMREKTLANLANAAYTFETRFKQAGQAQELHSSLLAQVKQEYMHDAQLDAEDVVAAFIVELLSALLVQRLNTQCKDDVVVLSDIVPENLREYLNPVTVFEEGIHEEFKTAAASAVAAARAH</sequence>
<dbReference type="SMART" id="SM00233">
    <property type="entry name" value="PH"/>
    <property type="match status" value="1"/>
</dbReference>
<dbReference type="PANTHER" id="PTHR14392:SF8">
    <property type="entry name" value="PH DOMAIN-CONTAINING PROTEIN DDB_G0267786"/>
    <property type="match status" value="1"/>
</dbReference>